<reference evidence="2 3" key="1">
    <citation type="submission" date="2024-03" db="EMBL/GenBank/DDBJ databases">
        <title>Novel species of the genus Variovorax.</title>
        <authorList>
            <person name="Liu Q."/>
            <person name="Xin Y.-H."/>
        </authorList>
    </citation>
    <scope>NUCLEOTIDE SEQUENCE [LARGE SCALE GENOMIC DNA]</scope>
    <source>
        <strain evidence="2 3">KACC 18899</strain>
    </source>
</reference>
<evidence type="ECO:0000259" key="1">
    <source>
        <dbReference type="PROSITE" id="PS51352"/>
    </source>
</evidence>
<evidence type="ECO:0000313" key="2">
    <source>
        <dbReference type="EMBL" id="MEJ8815764.1"/>
    </source>
</evidence>
<feature type="domain" description="Thioredoxin" evidence="1">
    <location>
        <begin position="8"/>
        <end position="226"/>
    </location>
</feature>
<proteinExistence type="predicted"/>
<sequence>MGAPQSPLQRGDPAPEFVLPSASQEGTVALADLRGRPFLLGLFRGLHCPFCRRQVMQLAAQQPALRAAGVETVAVINTPVERARQYYRFRPTPLLLLSDPECRTHQAFGVPRAAFQSPDSTEPPQWPYRASVEEFEAARINPNGLLPEPTQPMAANAALNAKDGFEMEPIDGEIAASHGTQLVGHFLIDRAGTIAWRHIEAMDSPNSLCSLPNAAEIAAAVEALGA</sequence>
<dbReference type="RefSeq" id="WP_340360962.1">
    <property type="nucleotide sequence ID" value="NZ_JBBKZU010000023.1"/>
</dbReference>
<dbReference type="PROSITE" id="PS51352">
    <property type="entry name" value="THIOREDOXIN_2"/>
    <property type="match status" value="1"/>
</dbReference>
<comment type="caution">
    <text evidence="2">The sequence shown here is derived from an EMBL/GenBank/DDBJ whole genome shotgun (WGS) entry which is preliminary data.</text>
</comment>
<accession>A0ABU8VS70</accession>
<gene>
    <name evidence="2" type="ORF">WKW77_32200</name>
</gene>
<dbReference type="EMBL" id="JBBKZU010000023">
    <property type="protein sequence ID" value="MEJ8815764.1"/>
    <property type="molecule type" value="Genomic_DNA"/>
</dbReference>
<organism evidence="2 3">
    <name type="scientific">Variovorax ureilyticus</name>
    <dbReference type="NCBI Taxonomy" id="1836198"/>
    <lineage>
        <taxon>Bacteria</taxon>
        <taxon>Pseudomonadati</taxon>
        <taxon>Pseudomonadota</taxon>
        <taxon>Betaproteobacteria</taxon>
        <taxon>Burkholderiales</taxon>
        <taxon>Comamonadaceae</taxon>
        <taxon>Variovorax</taxon>
    </lineage>
</organism>
<dbReference type="CDD" id="cd02970">
    <property type="entry name" value="PRX_like2"/>
    <property type="match status" value="1"/>
</dbReference>
<dbReference type="Proteomes" id="UP001365846">
    <property type="component" value="Unassembled WGS sequence"/>
</dbReference>
<dbReference type="InterPro" id="IPR000866">
    <property type="entry name" value="AhpC/TSA"/>
</dbReference>
<name>A0ABU8VS70_9BURK</name>
<dbReference type="Pfam" id="PF00578">
    <property type="entry name" value="AhpC-TSA"/>
    <property type="match status" value="1"/>
</dbReference>
<dbReference type="SUPFAM" id="SSF52833">
    <property type="entry name" value="Thioredoxin-like"/>
    <property type="match status" value="1"/>
</dbReference>
<evidence type="ECO:0000313" key="3">
    <source>
        <dbReference type="Proteomes" id="UP001365846"/>
    </source>
</evidence>
<keyword evidence="3" id="KW-1185">Reference proteome</keyword>
<protein>
    <submittedName>
        <fullName evidence="2">Peroxiredoxin-like family protein</fullName>
    </submittedName>
</protein>
<dbReference type="InterPro" id="IPR013766">
    <property type="entry name" value="Thioredoxin_domain"/>
</dbReference>
<dbReference type="Gene3D" id="3.40.30.10">
    <property type="entry name" value="Glutaredoxin"/>
    <property type="match status" value="1"/>
</dbReference>
<dbReference type="InterPro" id="IPR036249">
    <property type="entry name" value="Thioredoxin-like_sf"/>
</dbReference>